<organism evidence="1 2">
    <name type="scientific">Candidatus Cetobacterium colombiensis</name>
    <dbReference type="NCBI Taxonomy" id="3073100"/>
    <lineage>
        <taxon>Bacteria</taxon>
        <taxon>Fusobacteriati</taxon>
        <taxon>Fusobacteriota</taxon>
        <taxon>Fusobacteriia</taxon>
        <taxon>Fusobacteriales</taxon>
        <taxon>Fusobacteriaceae</taxon>
        <taxon>Cetobacterium</taxon>
    </lineage>
</organism>
<dbReference type="Gene3D" id="3.40.50.1820">
    <property type="entry name" value="alpha/beta hydrolase"/>
    <property type="match status" value="1"/>
</dbReference>
<keyword evidence="2" id="KW-1185">Reference proteome</keyword>
<protein>
    <recommendedName>
        <fullName evidence="3">Fungal lipase-like domain-containing protein</fullName>
    </recommendedName>
</protein>
<dbReference type="Proteomes" id="UP001279681">
    <property type="component" value="Unassembled WGS sequence"/>
</dbReference>
<dbReference type="InterPro" id="IPR029058">
    <property type="entry name" value="AB_hydrolase_fold"/>
</dbReference>
<dbReference type="EMBL" id="JAVIKH010000002">
    <property type="protein sequence ID" value="MDX8335418.1"/>
    <property type="molecule type" value="Genomic_DNA"/>
</dbReference>
<evidence type="ECO:0000313" key="1">
    <source>
        <dbReference type="EMBL" id="MDX8335418.1"/>
    </source>
</evidence>
<reference evidence="2" key="1">
    <citation type="submission" date="2023-07" db="EMBL/GenBank/DDBJ databases">
        <authorList>
            <person name="Colorado M.A."/>
            <person name="Villamil L.M."/>
            <person name="Melo J.F."/>
            <person name="Rodriguez J.A."/>
            <person name="Ruiz R.Y."/>
        </authorList>
    </citation>
    <scope>NUCLEOTIDE SEQUENCE [LARGE SCALE GENOMIC DNA]</scope>
    <source>
        <strain evidence="2">C33</strain>
    </source>
</reference>
<comment type="caution">
    <text evidence="1">The sequence shown here is derived from an EMBL/GenBank/DDBJ whole genome shotgun (WGS) entry which is preliminary data.</text>
</comment>
<dbReference type="RefSeq" id="WP_320312819.1">
    <property type="nucleotide sequence ID" value="NZ_JAVIKH010000002.1"/>
</dbReference>
<sequence>MQRAKDYLLLSVLSYCNFSQEDYKKNLDQIYRENDPQKLDSDGFNFSNSSTRHLFYNFFKDILQNWEIFYIESKRASDLEKDSTGFYSVVFRNVKHDKYVISYRGSEKYPLEDAYKDFIENDLKIGLGVKPVQFYDGLEVFNKIYDEFKIPKEKISITGHSLGGGIAQFVSIMVDKERGFIPYTCTWNAVGINRDGIINLLDFFNYDKILDKLNLDDIEKQYFIEFKNEYLTFFLKELKKGKVIKDSSTLLIESNVKISPQIDDGFIKSFVKTTKFENLLGKLSMDTKNKLLDNNKVFNALFKVDNLTSELFEADYFIRKIKANKVYEENIVNFCHSEDLTVSLFPHVGAVYQVDKSFLKKEIRKKTIFSSFLFFTKSVQEYHYQDIFLPFIEVEGERVGMFSKNLSVGYLGTIIRKILTFEYCVEKDLLADYYSLVSINNINYKKIKYQVLNAIKKCGEDILYKSQAYNQLKEMDQETFSKVWEDLKTKLPSPYRIQDIYDLILF</sequence>
<evidence type="ECO:0000313" key="2">
    <source>
        <dbReference type="Proteomes" id="UP001279681"/>
    </source>
</evidence>
<dbReference type="Pfam" id="PF26363">
    <property type="entry name" value="Phospholipase-like"/>
    <property type="match status" value="1"/>
</dbReference>
<proteinExistence type="predicted"/>
<evidence type="ECO:0008006" key="3">
    <source>
        <dbReference type="Google" id="ProtNLM"/>
    </source>
</evidence>
<accession>A0ABU4W7B6</accession>
<gene>
    <name evidence="1" type="ORF">RFV38_02720</name>
</gene>
<name>A0ABU4W7B6_9FUSO</name>
<dbReference type="SUPFAM" id="SSF53474">
    <property type="entry name" value="alpha/beta-Hydrolases"/>
    <property type="match status" value="1"/>
</dbReference>